<dbReference type="AlphaFoldDB" id="A0A401ZYI7"/>
<evidence type="ECO:0000259" key="1">
    <source>
        <dbReference type="Pfam" id="PF13185"/>
    </source>
</evidence>
<dbReference type="Proteomes" id="UP000287352">
    <property type="component" value="Unassembled WGS sequence"/>
</dbReference>
<dbReference type="InterPro" id="IPR003018">
    <property type="entry name" value="GAF"/>
</dbReference>
<name>A0A401ZYI7_9CHLR</name>
<dbReference type="SUPFAM" id="SSF55781">
    <property type="entry name" value="GAF domain-like"/>
    <property type="match status" value="1"/>
</dbReference>
<accession>A0A401ZYI7</accession>
<comment type="caution">
    <text evidence="2">The sequence shown here is derived from an EMBL/GenBank/DDBJ whole genome shotgun (WGS) entry which is preliminary data.</text>
</comment>
<keyword evidence="3" id="KW-1185">Reference proteome</keyword>
<reference evidence="3" key="1">
    <citation type="submission" date="2018-12" db="EMBL/GenBank/DDBJ databases">
        <title>Tengunoibacter tsumagoiensis gen. nov., sp. nov., Dictyobacter kobayashii sp. nov., D. alpinus sp. nov., and D. joshuensis sp. nov. and description of Dictyobacteraceae fam. nov. within the order Ktedonobacterales isolated from Tengu-no-mugimeshi.</title>
        <authorList>
            <person name="Wang C.M."/>
            <person name="Zheng Y."/>
            <person name="Sakai Y."/>
            <person name="Toyoda A."/>
            <person name="Minakuchi Y."/>
            <person name="Abe K."/>
            <person name="Yokota A."/>
            <person name="Yabe S."/>
        </authorList>
    </citation>
    <scope>NUCLEOTIDE SEQUENCE [LARGE SCALE GENOMIC DNA]</scope>
    <source>
        <strain evidence="3">Uno3</strain>
    </source>
</reference>
<organism evidence="2 3">
    <name type="scientific">Tengunoibacter tsumagoiensis</name>
    <dbReference type="NCBI Taxonomy" id="2014871"/>
    <lineage>
        <taxon>Bacteria</taxon>
        <taxon>Bacillati</taxon>
        <taxon>Chloroflexota</taxon>
        <taxon>Ktedonobacteria</taxon>
        <taxon>Ktedonobacterales</taxon>
        <taxon>Dictyobacteraceae</taxon>
        <taxon>Tengunoibacter</taxon>
    </lineage>
</organism>
<dbReference type="Gene3D" id="3.30.450.40">
    <property type="match status" value="1"/>
</dbReference>
<evidence type="ECO:0000313" key="3">
    <source>
        <dbReference type="Proteomes" id="UP000287352"/>
    </source>
</evidence>
<protein>
    <recommendedName>
        <fullName evidence="1">GAF domain-containing protein</fullName>
    </recommendedName>
</protein>
<evidence type="ECO:0000313" key="2">
    <source>
        <dbReference type="EMBL" id="GCE11928.1"/>
    </source>
</evidence>
<dbReference type="Pfam" id="PF13185">
    <property type="entry name" value="GAF_2"/>
    <property type="match status" value="1"/>
</dbReference>
<proteinExistence type="predicted"/>
<gene>
    <name evidence="2" type="ORF">KTT_17870</name>
</gene>
<sequence>MVTPQPSWPGILQGIIKSPNERQRLATALGVTNMTLSRWASGESKPQRLHLIHLLQVVHPNHRQELLDALEQLYPEIQTWLTEDTSSQIPSDFFAQVLNIRTTTTESLRFWRISEMVLKQALLLLDPNRLGMAVKLVQCMPPSPIDDKIRSLRERAGKGTPPWTADLEHDVLFLGLESLSGYAVEVRHIVSDDDLRQGKTFPAVQDEYEVSAAAHPIRFEGRVAGCLLASSTQPGYFSQQRLNLLATFSDLISLAFEKSDFYPTEQIELRVMPKPEVQRPILTDFRQRVTAKFLQVQQKQLQFTNAEIELQAWQDLENELLAFQNASFEQEKPFSPA</sequence>
<dbReference type="EMBL" id="BIFR01000001">
    <property type="protein sequence ID" value="GCE11928.1"/>
    <property type="molecule type" value="Genomic_DNA"/>
</dbReference>
<feature type="domain" description="GAF" evidence="1">
    <location>
        <begin position="177"/>
        <end position="257"/>
    </location>
</feature>
<dbReference type="InterPro" id="IPR029016">
    <property type="entry name" value="GAF-like_dom_sf"/>
</dbReference>
<dbReference type="RefSeq" id="WP_161975367.1">
    <property type="nucleotide sequence ID" value="NZ_BIFR01000001.1"/>
</dbReference>